<dbReference type="OrthoDB" id="47198at2"/>
<reference evidence="1 2" key="1">
    <citation type="submission" date="2016-06" db="EMBL/GenBank/DDBJ databases">
        <authorList>
            <person name="Kjaerup R.B."/>
            <person name="Dalgaard T.S."/>
            <person name="Juul-Madsen H.R."/>
        </authorList>
    </citation>
    <scope>NUCLEOTIDE SEQUENCE [LARGE SCALE GENOMIC DNA]</scope>
    <source>
        <strain evidence="1 2">373-A1</strain>
    </source>
</reference>
<organism evidence="1 2">
    <name type="scientific">Clostridium paraputrificum</name>
    <dbReference type="NCBI Taxonomy" id="29363"/>
    <lineage>
        <taxon>Bacteria</taxon>
        <taxon>Bacillati</taxon>
        <taxon>Bacillota</taxon>
        <taxon>Clostridia</taxon>
        <taxon>Eubacteriales</taxon>
        <taxon>Clostridiaceae</taxon>
        <taxon>Clostridium</taxon>
    </lineage>
</organism>
<accession>A0A1B8RMC3</accession>
<dbReference type="EMBL" id="MAPZ01000025">
    <property type="protein sequence ID" value="OBY10010.1"/>
    <property type="molecule type" value="Genomic_DNA"/>
</dbReference>
<evidence type="ECO:0000313" key="2">
    <source>
        <dbReference type="Proteomes" id="UP000092714"/>
    </source>
</evidence>
<evidence type="ECO:0000313" key="1">
    <source>
        <dbReference type="EMBL" id="OBY10010.1"/>
    </source>
</evidence>
<dbReference type="AlphaFoldDB" id="A0A1B8RMC3"/>
<sequence length="66" mass="7589">MDLYYVHDGVDNEGQHEVHKDSCFKLPNDKTYLGYYSNSKEAVAKAKSIYPNSDGCYHCCRDAHTR</sequence>
<gene>
    <name evidence="1" type="ORF">CP373A1_12985</name>
</gene>
<proteinExistence type="predicted"/>
<name>A0A1B8RMC3_9CLOT</name>
<comment type="caution">
    <text evidence="1">The sequence shown here is derived from an EMBL/GenBank/DDBJ whole genome shotgun (WGS) entry which is preliminary data.</text>
</comment>
<keyword evidence="2" id="KW-1185">Reference proteome</keyword>
<dbReference type="RefSeq" id="WP_065254683.1">
    <property type="nucleotide sequence ID" value="NZ_MAPZ01000025.1"/>
</dbReference>
<dbReference type="Proteomes" id="UP000092714">
    <property type="component" value="Unassembled WGS sequence"/>
</dbReference>
<protein>
    <submittedName>
        <fullName evidence="1">Uncharacterized protein</fullName>
    </submittedName>
</protein>